<reference evidence="2" key="1">
    <citation type="submission" date="2021-05" db="EMBL/GenBank/DDBJ databases">
        <authorList>
            <person name="Arsene-Ploetze F."/>
        </authorList>
    </citation>
    <scope>NUCLEOTIDE SEQUENCE</scope>
    <source>
        <strain evidence="2">DSM 42138</strain>
    </source>
</reference>
<name>A0A9W4DUM2_9ACTN</name>
<evidence type="ECO:0000313" key="3">
    <source>
        <dbReference type="Proteomes" id="UP001152519"/>
    </source>
</evidence>
<dbReference type="Proteomes" id="UP001152519">
    <property type="component" value="Unassembled WGS sequence"/>
</dbReference>
<protein>
    <submittedName>
        <fullName evidence="2">Uncharacterized protein</fullName>
    </submittedName>
</protein>
<accession>A0A9W4DUM2</accession>
<feature type="compositionally biased region" description="Basic residues" evidence="1">
    <location>
        <begin position="53"/>
        <end position="69"/>
    </location>
</feature>
<feature type="compositionally biased region" description="Basic and acidic residues" evidence="1">
    <location>
        <begin position="41"/>
        <end position="52"/>
    </location>
</feature>
<feature type="compositionally biased region" description="Low complexity" evidence="1">
    <location>
        <begin position="1"/>
        <end position="23"/>
    </location>
</feature>
<dbReference type="AlphaFoldDB" id="A0A9W4DUM2"/>
<feature type="region of interest" description="Disordered" evidence="1">
    <location>
        <begin position="169"/>
        <end position="266"/>
    </location>
</feature>
<organism evidence="2 3">
    <name type="scientific">Actinacidiphila cocklensis</name>
    <dbReference type="NCBI Taxonomy" id="887465"/>
    <lineage>
        <taxon>Bacteria</taxon>
        <taxon>Bacillati</taxon>
        <taxon>Actinomycetota</taxon>
        <taxon>Actinomycetes</taxon>
        <taxon>Kitasatosporales</taxon>
        <taxon>Streptomycetaceae</taxon>
        <taxon>Actinacidiphila</taxon>
    </lineage>
</organism>
<evidence type="ECO:0000313" key="2">
    <source>
        <dbReference type="EMBL" id="CAG6394257.1"/>
    </source>
</evidence>
<evidence type="ECO:0000256" key="1">
    <source>
        <dbReference type="SAM" id="MobiDB-lite"/>
    </source>
</evidence>
<sequence>MAAGPRARLRPRLSAAHPRGAAGRSRRGAGRRQGHPARRRQAADRRGPGPDPRRRRHPQGPRHAGRPGGHRTAAGGAVRARVGRAAGAALAAAARGAGGRRGLPRQAARRRRHAAALHRTASETALVGGCADHRGRHGAAARARRARPGAGAQRLLLARGGQCLRPALAAAGGLPGPRHRRPVGARRPDRVRDPGAAARRQPGRDPQRPGRPQHHHGAGAPARHGDVVCLRPPRGAARRGPAHVPPLRAPGALRAHRAGHRAGHRRAAVTLRSRLRRRIGVVRLPSAADPHVTKP</sequence>
<comment type="caution">
    <text evidence="2">The sequence shown here is derived from an EMBL/GenBank/DDBJ whole genome shotgun (WGS) entry which is preliminary data.</text>
</comment>
<feature type="compositionally biased region" description="Basic residues" evidence="1">
    <location>
        <begin position="24"/>
        <end position="40"/>
    </location>
</feature>
<feature type="compositionally biased region" description="Basic residues" evidence="1">
    <location>
        <begin position="254"/>
        <end position="266"/>
    </location>
</feature>
<feature type="region of interest" description="Disordered" evidence="1">
    <location>
        <begin position="1"/>
        <end position="75"/>
    </location>
</feature>
<gene>
    <name evidence="2" type="ORF">SCOCK_250076</name>
</gene>
<proteinExistence type="predicted"/>
<keyword evidence="3" id="KW-1185">Reference proteome</keyword>
<dbReference type="EMBL" id="CAJSLV010000054">
    <property type="protein sequence ID" value="CAG6394257.1"/>
    <property type="molecule type" value="Genomic_DNA"/>
</dbReference>